<organism evidence="5 6">
    <name type="scientific">Volvox africanus</name>
    <dbReference type="NCBI Taxonomy" id="51714"/>
    <lineage>
        <taxon>Eukaryota</taxon>
        <taxon>Viridiplantae</taxon>
        <taxon>Chlorophyta</taxon>
        <taxon>core chlorophytes</taxon>
        <taxon>Chlorophyceae</taxon>
        <taxon>CS clade</taxon>
        <taxon>Chlamydomonadales</taxon>
        <taxon>Volvocaceae</taxon>
        <taxon>Volvox</taxon>
    </lineage>
</organism>
<dbReference type="InterPro" id="IPR013083">
    <property type="entry name" value="Znf_RING/FYVE/PHD"/>
</dbReference>
<dbReference type="GO" id="GO:0016567">
    <property type="term" value="P:protein ubiquitination"/>
    <property type="evidence" value="ECO:0007669"/>
    <property type="project" value="InterPro"/>
</dbReference>
<dbReference type="Pfam" id="PF13639">
    <property type="entry name" value="zf-RING_2"/>
    <property type="match status" value="1"/>
</dbReference>
<name>A0A8J4B667_9CHLO</name>
<feature type="domain" description="RING-type" evidence="4">
    <location>
        <begin position="30"/>
        <end position="73"/>
    </location>
</feature>
<evidence type="ECO:0000259" key="4">
    <source>
        <dbReference type="PROSITE" id="PS50089"/>
    </source>
</evidence>
<keyword evidence="1" id="KW-0863">Zinc-finger</keyword>
<reference evidence="5" key="1">
    <citation type="journal article" date="2021" name="Proc. Natl. Acad. Sci. U.S.A.">
        <title>Three genomes in the algal genus Volvox reveal the fate of a haploid sex-determining region after a transition to homothallism.</title>
        <authorList>
            <person name="Yamamoto K."/>
            <person name="Hamaji T."/>
            <person name="Kawai-Toyooka H."/>
            <person name="Matsuzaki R."/>
            <person name="Takahashi F."/>
            <person name="Nishimura Y."/>
            <person name="Kawachi M."/>
            <person name="Noguchi H."/>
            <person name="Minakuchi Y."/>
            <person name="Umen J.G."/>
            <person name="Toyoda A."/>
            <person name="Nozaki H."/>
        </authorList>
    </citation>
    <scope>NUCLEOTIDE SEQUENCE</scope>
    <source>
        <strain evidence="5">NIES-3780</strain>
    </source>
</reference>
<feature type="compositionally biased region" description="Polar residues" evidence="3">
    <location>
        <begin position="196"/>
        <end position="226"/>
    </location>
</feature>
<gene>
    <name evidence="5" type="ORF">Vafri_10607</name>
</gene>
<dbReference type="GO" id="GO:0005634">
    <property type="term" value="C:nucleus"/>
    <property type="evidence" value="ECO:0007669"/>
    <property type="project" value="InterPro"/>
</dbReference>
<evidence type="ECO:0000256" key="1">
    <source>
        <dbReference type="PROSITE-ProRule" id="PRU00175"/>
    </source>
</evidence>
<evidence type="ECO:0000256" key="2">
    <source>
        <dbReference type="SAM" id="Coils"/>
    </source>
</evidence>
<keyword evidence="2" id="KW-0175">Coiled coil</keyword>
<evidence type="ECO:0000313" key="5">
    <source>
        <dbReference type="EMBL" id="GIL54906.1"/>
    </source>
</evidence>
<dbReference type="PANTHER" id="PTHR16047">
    <property type="entry name" value="RFWD3 PROTEIN"/>
    <property type="match status" value="1"/>
</dbReference>
<feature type="coiled-coil region" evidence="2">
    <location>
        <begin position="113"/>
        <end position="175"/>
    </location>
</feature>
<sequence length="863" mass="90360">MAANEPIIIDDEDVGRNNASAGLDTDTSDCFICYSSYSDDSEHRPATLRCGHVAGDSCLRRWLREKKFCPSCRKPAKLKDMTPIYNLPTRVVLAATSTAGPAVTAAAPNTEELAQKELMLQKVQRAYSEKEKEARLQAEEAQRQARQAKRRAEEAKAKEQEVKWLRLELENAKRQLAARQQPQAWPPAMADGWGNPSVNPNPSTDLVQPPQRQQPGASSRNGSCGDTITDAAGRFAFPPPALMPCQGRSDPRLAPGANVSAVHVHSHELPPTSQWLSAQVTQPSGNIFGTGVAAPVVPANNRMPQAHGNVPPAGGLVTLVPQPQPPLGSLWGHFSATEAITVGSNRSAGDIQCQTLNLDGSRGTHYGGAARWPSAPLAAGAGAWDGGGGVAGGLDLSSSSSSSIFDPLFGLEVEGCRLLALDAAGARLLVSEMRSSGPAGGGASCSFIRKISMHAPESQTRIRLRDDAGIVYDMQLPDAAAAPAAAAGPRLLAVATQGAGLCLACPQSDNVVATFKGLPYKAWSCSWVPAAAGRDGSGGGSNSAGPYGGHMLVVGLAMGHLALLDIRRTDQPVAVIPALQHQAMRGWAQMPIRTVTALPCAPDGAEQAAASGGGGVLWPTCALSCSKCAWLMVGGGDGGGSGAAEAKPPPLLCIDGGLGSGGMQLESLSAYPSDWDWRGGSGGGAGRRPWRAVLSWRPADNSGAGGRAAGPRHEVGLLQSDEQTPYKHEATVTDYTRQGIQAVRSCLVPLGPSTRQQHPQPYSRHQDEEGNGFGSETNEGMLLVSSDDDTRQPLVWSLRTSSASGGDGGAPQLVQRLERHPEVPSCMVAASGSGGVGRDWYLGCGSQRRVFVYRRRVGNHRGC</sequence>
<evidence type="ECO:0000256" key="3">
    <source>
        <dbReference type="SAM" id="MobiDB-lite"/>
    </source>
</evidence>
<dbReference type="GO" id="GO:0004842">
    <property type="term" value="F:ubiquitin-protein transferase activity"/>
    <property type="evidence" value="ECO:0007669"/>
    <property type="project" value="InterPro"/>
</dbReference>
<dbReference type="Gene3D" id="3.30.40.10">
    <property type="entry name" value="Zinc/RING finger domain, C3HC4 (zinc finger)"/>
    <property type="match status" value="1"/>
</dbReference>
<accession>A0A8J4B667</accession>
<dbReference type="InterPro" id="IPR001841">
    <property type="entry name" value="Znf_RING"/>
</dbReference>
<dbReference type="AlphaFoldDB" id="A0A8J4B667"/>
<dbReference type="GO" id="GO:0008270">
    <property type="term" value="F:zinc ion binding"/>
    <property type="evidence" value="ECO:0007669"/>
    <property type="project" value="UniProtKB-KW"/>
</dbReference>
<comment type="caution">
    <text evidence="5">The sequence shown here is derived from an EMBL/GenBank/DDBJ whole genome shotgun (WGS) entry which is preliminary data.</text>
</comment>
<keyword evidence="6" id="KW-1185">Reference proteome</keyword>
<keyword evidence="1" id="KW-0862">Zinc</keyword>
<dbReference type="PROSITE" id="PS50089">
    <property type="entry name" value="ZF_RING_2"/>
    <property type="match status" value="1"/>
</dbReference>
<dbReference type="Proteomes" id="UP000747399">
    <property type="component" value="Unassembled WGS sequence"/>
</dbReference>
<feature type="compositionally biased region" description="Low complexity" evidence="3">
    <location>
        <begin position="175"/>
        <end position="190"/>
    </location>
</feature>
<dbReference type="InterPro" id="IPR037381">
    <property type="entry name" value="RFWD3"/>
</dbReference>
<protein>
    <recommendedName>
        <fullName evidence="4">RING-type domain-containing protein</fullName>
    </recommendedName>
</protein>
<proteinExistence type="predicted"/>
<evidence type="ECO:0000313" key="6">
    <source>
        <dbReference type="Proteomes" id="UP000747399"/>
    </source>
</evidence>
<feature type="region of interest" description="Disordered" evidence="3">
    <location>
        <begin position="750"/>
        <end position="776"/>
    </location>
</feature>
<dbReference type="EMBL" id="BNCO01000020">
    <property type="protein sequence ID" value="GIL54906.1"/>
    <property type="molecule type" value="Genomic_DNA"/>
</dbReference>
<dbReference type="PANTHER" id="PTHR16047:SF7">
    <property type="entry name" value="E3 UBIQUITIN-PROTEIN LIGASE RFWD3"/>
    <property type="match status" value="1"/>
</dbReference>
<keyword evidence="1" id="KW-0479">Metal-binding</keyword>
<dbReference type="SUPFAM" id="SSF57850">
    <property type="entry name" value="RING/U-box"/>
    <property type="match status" value="1"/>
</dbReference>
<dbReference type="GO" id="GO:0036297">
    <property type="term" value="P:interstrand cross-link repair"/>
    <property type="evidence" value="ECO:0007669"/>
    <property type="project" value="InterPro"/>
</dbReference>
<feature type="region of interest" description="Disordered" evidence="3">
    <location>
        <begin position="175"/>
        <end position="232"/>
    </location>
</feature>